<organism evidence="1 2">
    <name type="scientific">Sphingomonas chungangi</name>
    <dbReference type="NCBI Taxonomy" id="2683589"/>
    <lineage>
        <taxon>Bacteria</taxon>
        <taxon>Pseudomonadati</taxon>
        <taxon>Pseudomonadota</taxon>
        <taxon>Alphaproteobacteria</taxon>
        <taxon>Sphingomonadales</taxon>
        <taxon>Sphingomonadaceae</taxon>
        <taxon>Sphingomonas</taxon>
    </lineage>
</organism>
<name>A0A838L5M0_9SPHN</name>
<dbReference type="RefSeq" id="WP_160363700.1">
    <property type="nucleotide sequence ID" value="NZ_JACEIB010000003.1"/>
</dbReference>
<evidence type="ECO:0000313" key="2">
    <source>
        <dbReference type="Proteomes" id="UP000570166"/>
    </source>
</evidence>
<evidence type="ECO:0000313" key="1">
    <source>
        <dbReference type="EMBL" id="MBA2933912.1"/>
    </source>
</evidence>
<dbReference type="Proteomes" id="UP000570166">
    <property type="component" value="Unassembled WGS sequence"/>
</dbReference>
<gene>
    <name evidence="1" type="ORF">HZF05_07335</name>
</gene>
<comment type="caution">
    <text evidence="1">The sequence shown here is derived from an EMBL/GenBank/DDBJ whole genome shotgun (WGS) entry which is preliminary data.</text>
</comment>
<reference evidence="1 2" key="1">
    <citation type="submission" date="2020-07" db="EMBL/GenBank/DDBJ databases">
        <authorList>
            <person name="Sun Q."/>
        </authorList>
    </citation>
    <scope>NUCLEOTIDE SEQUENCE [LARGE SCALE GENOMIC DNA]</scope>
    <source>
        <strain evidence="1 2">CGMCC 1.13654</strain>
    </source>
</reference>
<protein>
    <submittedName>
        <fullName evidence="1">Uncharacterized protein</fullName>
    </submittedName>
</protein>
<accession>A0A838L5M0</accession>
<dbReference type="AlphaFoldDB" id="A0A838L5M0"/>
<sequence length="177" mass="18736">MPKHPHELASATSLVLLQPLLAALNAADTAILKPASSLPMPCFHVASMYTLLCATPINSLPVFRAAMISAAALNKVDVVVVKHGLAPEVLDDVTIDVVTGRTRSVQMLWDLGRYRAVNGSSWLVPPAGGAGPSVRIDAAGLTLVAEPPYADLDERGDGLARAARETVLAMRRLRSPR</sequence>
<dbReference type="EMBL" id="JACEIB010000003">
    <property type="protein sequence ID" value="MBA2933912.1"/>
    <property type="molecule type" value="Genomic_DNA"/>
</dbReference>
<keyword evidence="2" id="KW-1185">Reference proteome</keyword>
<proteinExistence type="predicted"/>